<dbReference type="EMBL" id="JAFEKC020000006">
    <property type="protein sequence ID" value="KAK0513923.1"/>
    <property type="molecule type" value="Genomic_DNA"/>
</dbReference>
<sequence>MPPVRAYLTAKLVNAQTARLDKSCGIDAQSKSMFEDDLQSKLSLLDQTVEAGRMKNSLSREIVAQNERNAQFALTFHKDELHSLADTDGAATASVPGYGHHSALKSDDDADDDSDHEDNISISSMEACCSTTSDSWKTSLQPGYIGLSHITDAFDRDLSNLADEYIVHFAVNPERTKEDPSSPSCSTTPEQCPSLASSAFGETESSNLDAFNDITPYSYTPCHLEPEENKALEHLEALKDYFLALWTEVADSVTEGERVRVIQEVVTGTKVNFHGTNPMVPSPAIDFQSPADFESVTIHEIPSCQERSDALSRLRTSLESAMDAMRTLV</sequence>
<dbReference type="Proteomes" id="UP001166286">
    <property type="component" value="Unassembled WGS sequence"/>
</dbReference>
<name>A0AA39R5Y1_9LECA</name>
<accession>A0AA39R5Y1</accession>
<evidence type="ECO:0000256" key="1">
    <source>
        <dbReference type="SAM" id="MobiDB-lite"/>
    </source>
</evidence>
<organism evidence="2 3">
    <name type="scientific">Cladonia borealis</name>
    <dbReference type="NCBI Taxonomy" id="184061"/>
    <lineage>
        <taxon>Eukaryota</taxon>
        <taxon>Fungi</taxon>
        <taxon>Dikarya</taxon>
        <taxon>Ascomycota</taxon>
        <taxon>Pezizomycotina</taxon>
        <taxon>Lecanoromycetes</taxon>
        <taxon>OSLEUM clade</taxon>
        <taxon>Lecanoromycetidae</taxon>
        <taxon>Lecanorales</taxon>
        <taxon>Lecanorineae</taxon>
        <taxon>Cladoniaceae</taxon>
        <taxon>Cladonia</taxon>
    </lineage>
</organism>
<feature type="region of interest" description="Disordered" evidence="1">
    <location>
        <begin position="173"/>
        <end position="199"/>
    </location>
</feature>
<feature type="compositionally biased region" description="Polar residues" evidence="1">
    <location>
        <begin position="181"/>
        <end position="197"/>
    </location>
</feature>
<reference evidence="2" key="1">
    <citation type="submission" date="2023-03" db="EMBL/GenBank/DDBJ databases">
        <title>Complete genome of Cladonia borealis.</title>
        <authorList>
            <person name="Park H."/>
        </authorList>
    </citation>
    <scope>NUCLEOTIDE SEQUENCE</scope>
    <source>
        <strain evidence="2">ANT050790</strain>
    </source>
</reference>
<proteinExistence type="predicted"/>
<gene>
    <name evidence="2" type="ORF">JMJ35_003645</name>
</gene>
<protein>
    <submittedName>
        <fullName evidence="2">Uncharacterized protein</fullName>
    </submittedName>
</protein>
<feature type="region of interest" description="Disordered" evidence="1">
    <location>
        <begin position="95"/>
        <end position="124"/>
    </location>
</feature>
<comment type="caution">
    <text evidence="2">The sequence shown here is derived from an EMBL/GenBank/DDBJ whole genome shotgun (WGS) entry which is preliminary data.</text>
</comment>
<evidence type="ECO:0000313" key="3">
    <source>
        <dbReference type="Proteomes" id="UP001166286"/>
    </source>
</evidence>
<dbReference type="AlphaFoldDB" id="A0AA39R5Y1"/>
<evidence type="ECO:0000313" key="2">
    <source>
        <dbReference type="EMBL" id="KAK0513923.1"/>
    </source>
</evidence>
<keyword evidence="3" id="KW-1185">Reference proteome</keyword>